<gene>
    <name evidence="2" type="ORF">YALI1_E38266g</name>
</gene>
<dbReference type="EMBL" id="CP017557">
    <property type="protein sequence ID" value="AOW06287.1"/>
    <property type="molecule type" value="Genomic_DNA"/>
</dbReference>
<protein>
    <recommendedName>
        <fullName evidence="4">J domain-containing protein</fullName>
    </recommendedName>
</protein>
<feature type="compositionally biased region" description="Basic and acidic residues" evidence="1">
    <location>
        <begin position="380"/>
        <end position="392"/>
    </location>
</feature>
<dbReference type="GeneID" id="2912650"/>
<feature type="compositionally biased region" description="Polar residues" evidence="1">
    <location>
        <begin position="434"/>
        <end position="452"/>
    </location>
</feature>
<dbReference type="RefSeq" id="XP_504680.3">
    <property type="nucleotide sequence ID" value="XM_504680.3"/>
</dbReference>
<organism evidence="2 3">
    <name type="scientific">Yarrowia lipolytica</name>
    <name type="common">Candida lipolytica</name>
    <dbReference type="NCBI Taxonomy" id="4952"/>
    <lineage>
        <taxon>Eukaryota</taxon>
        <taxon>Fungi</taxon>
        <taxon>Dikarya</taxon>
        <taxon>Ascomycota</taxon>
        <taxon>Saccharomycotina</taxon>
        <taxon>Dipodascomycetes</taxon>
        <taxon>Dipodascales</taxon>
        <taxon>Dipodascales incertae sedis</taxon>
        <taxon>Yarrowia</taxon>
    </lineage>
</organism>
<evidence type="ECO:0000313" key="2">
    <source>
        <dbReference type="EMBL" id="AOW06287.1"/>
    </source>
</evidence>
<dbReference type="Proteomes" id="UP000182444">
    <property type="component" value="Chromosome 1E"/>
</dbReference>
<sequence>MLLYDILQLQISAPEAEIDQAYRTLARCTFQDFYLLENTDFCAVSDAYYILKQHRNEYLSTSDRDSRDFFSYVQPSLPHPVRQYLRNYGVCGSAMNEHSIVHLTCTSEWERSSFPGLAVSQRAKRLMERPQWHSPLDSHLIANEATFLTALESDTTRALSGLRESPSKQKRYLRQVLAVLDEIWKKLRGLENKKEDFDVYVNLRCVYFAVFLYARTLSSELEKSAGLPDVYADLSNYSLNSWCCPSLDPISSEVHATLLDLGLDPATIEPKNMANVKIELMHNRSLLTKGRMLNDRDILQQRHEQQRTPLKLRLMDGATSDPIFGVPVVLLEFLGKDVAGIKKDLRDRRRSSGGCVEHGDLKTTPKTKTETEPIAIPGKTKKDAKGSPESHPRKQFSKVSPKTLIPKMKADCDKKTKKDGKQERQTDKKKMPRSVSSPKIPTNVTESPVDSWSDTKSDDGASTLVEPVPLLRQRASEYGFFNNDMDYLVSSQ</sequence>
<evidence type="ECO:0000313" key="3">
    <source>
        <dbReference type="Proteomes" id="UP000182444"/>
    </source>
</evidence>
<dbReference type="AlphaFoldDB" id="A0A1D8NKX8"/>
<dbReference type="InterPro" id="IPR036869">
    <property type="entry name" value="J_dom_sf"/>
</dbReference>
<evidence type="ECO:0008006" key="4">
    <source>
        <dbReference type="Google" id="ProtNLM"/>
    </source>
</evidence>
<dbReference type="KEGG" id="yli:2912650"/>
<reference evidence="2 3" key="1">
    <citation type="journal article" date="2016" name="PLoS ONE">
        <title>Sequence Assembly of Yarrowia lipolytica Strain W29/CLIB89 Shows Transposable Element Diversity.</title>
        <authorList>
            <person name="Magnan C."/>
            <person name="Yu J."/>
            <person name="Chang I."/>
            <person name="Jahn E."/>
            <person name="Kanomata Y."/>
            <person name="Wu J."/>
            <person name="Zeller M."/>
            <person name="Oakes M."/>
            <person name="Baldi P."/>
            <person name="Sandmeyer S."/>
        </authorList>
    </citation>
    <scope>NUCLEOTIDE SEQUENCE [LARGE SCALE GENOMIC DNA]</scope>
    <source>
        <strain evidence="3">CLIB89(W29)</strain>
    </source>
</reference>
<accession>A0A1D8NKX8</accession>
<proteinExistence type="predicted"/>
<dbReference type="VEuPathDB" id="FungiDB:YALI0_E32329g"/>
<evidence type="ECO:0000256" key="1">
    <source>
        <dbReference type="SAM" id="MobiDB-lite"/>
    </source>
</evidence>
<dbReference type="SUPFAM" id="SSF46565">
    <property type="entry name" value="Chaperone J-domain"/>
    <property type="match status" value="1"/>
</dbReference>
<feature type="region of interest" description="Disordered" evidence="1">
    <location>
        <begin position="345"/>
        <end position="465"/>
    </location>
</feature>
<dbReference type="VEuPathDB" id="FungiDB:YALI1_E38266g"/>
<name>A0A1D8NKX8_YARLL</name>
<dbReference type="Gene3D" id="1.10.287.110">
    <property type="entry name" value="DnaJ domain"/>
    <property type="match status" value="1"/>
</dbReference>
<feature type="compositionally biased region" description="Basic and acidic residues" evidence="1">
    <location>
        <begin position="357"/>
        <end position="371"/>
    </location>
</feature>
<feature type="compositionally biased region" description="Basic and acidic residues" evidence="1">
    <location>
        <begin position="408"/>
        <end position="429"/>
    </location>
</feature>